<accession>A0ACC5R6F7</accession>
<keyword evidence="2" id="KW-1185">Reference proteome</keyword>
<dbReference type="Proteomes" id="UP000616151">
    <property type="component" value="Unassembled WGS sequence"/>
</dbReference>
<gene>
    <name evidence="1" type="ORF">JHL16_17530</name>
</gene>
<protein>
    <submittedName>
        <fullName evidence="1">Amidohydrolase</fullName>
    </submittedName>
</protein>
<organism evidence="1 2">
    <name type="scientific">Taklimakanibacter albus</name>
    <dbReference type="NCBI Taxonomy" id="2800327"/>
    <lineage>
        <taxon>Bacteria</taxon>
        <taxon>Pseudomonadati</taxon>
        <taxon>Pseudomonadota</taxon>
        <taxon>Alphaproteobacteria</taxon>
        <taxon>Hyphomicrobiales</taxon>
        <taxon>Aestuariivirgaceae</taxon>
        <taxon>Taklimakanibacter</taxon>
    </lineage>
</organism>
<dbReference type="EMBL" id="JAENHL010000007">
    <property type="protein sequence ID" value="MBK1868158.1"/>
    <property type="molecule type" value="Genomic_DNA"/>
</dbReference>
<evidence type="ECO:0000313" key="1">
    <source>
        <dbReference type="EMBL" id="MBK1868158.1"/>
    </source>
</evidence>
<evidence type="ECO:0000313" key="2">
    <source>
        <dbReference type="Proteomes" id="UP000616151"/>
    </source>
</evidence>
<reference evidence="1" key="1">
    <citation type="submission" date="2021-01" db="EMBL/GenBank/DDBJ databases">
        <authorList>
            <person name="Sun Q."/>
        </authorList>
    </citation>
    <scope>NUCLEOTIDE SEQUENCE</scope>
    <source>
        <strain evidence="1">YIM B02566</strain>
    </source>
</reference>
<name>A0ACC5R6F7_9HYPH</name>
<comment type="caution">
    <text evidence="1">The sequence shown here is derived from an EMBL/GenBank/DDBJ whole genome shotgun (WGS) entry which is preliminary data.</text>
</comment>
<proteinExistence type="predicted"/>
<sequence>MKQADILIVNARVLTLDDKNPRCDCVAIAGNEILFAGAAADAQAFRHKGTRIIDAQGASVLPGFIEAHLHIFSGAAELEMLHLTGVSGFARLSELARDYARSKPEIPLLIAQGADYTILSKDEPVTRHHLDRIVPDRPFMMFSPDHHTAWANTVALERAGVLRGRAVPVGNEIVMGSDGLATGELREGAAIDPVRALGGECRERLGLETGGEPAVTPSPAERAHDLATMRRGLAHCAKHGITSFHNMDGNFYQLDLLAEIDRAEGLPVRGRVPFHMKNFMKLADLEKASEMHRRYRSERLRSGFVKMFMDGVIDSGTAVMAGAYGGPPRKNGDPLFTTEQFNEIAIDVDRRGLQIAVHAIGDGAVNSVLNGYAAAAKANGKRDSRHRIEHIEVVLASDIPRFAELGVVASMQPPHPPGTMGLPLEPTLGLIGEARFPLAYAWQTLREAGARLAFASDWPVSDINVMRGIHAAVTRKPWKTGLPEQKQSLGDALAGYTRDGAYTEFMEDRKGRIAPGLLADIVVLSDDIEKVALETIDQMTPAVTICDGRITYEA</sequence>